<dbReference type="EMBL" id="JACXVP010000002">
    <property type="protein sequence ID" value="KAG5620615.1"/>
    <property type="molecule type" value="Genomic_DNA"/>
</dbReference>
<organism evidence="1 2">
    <name type="scientific">Solanum commersonii</name>
    <name type="common">Commerson's wild potato</name>
    <name type="synonym">Commerson's nightshade</name>
    <dbReference type="NCBI Taxonomy" id="4109"/>
    <lineage>
        <taxon>Eukaryota</taxon>
        <taxon>Viridiplantae</taxon>
        <taxon>Streptophyta</taxon>
        <taxon>Embryophyta</taxon>
        <taxon>Tracheophyta</taxon>
        <taxon>Spermatophyta</taxon>
        <taxon>Magnoliopsida</taxon>
        <taxon>eudicotyledons</taxon>
        <taxon>Gunneridae</taxon>
        <taxon>Pentapetalae</taxon>
        <taxon>asterids</taxon>
        <taxon>lamiids</taxon>
        <taxon>Solanales</taxon>
        <taxon>Solanaceae</taxon>
        <taxon>Solanoideae</taxon>
        <taxon>Solaneae</taxon>
        <taxon>Solanum</taxon>
    </lineage>
</organism>
<accession>A0A9J6A9G9</accession>
<reference evidence="1 2" key="1">
    <citation type="submission" date="2020-09" db="EMBL/GenBank/DDBJ databases">
        <title>De no assembly of potato wild relative species, Solanum commersonii.</title>
        <authorList>
            <person name="Cho K."/>
        </authorList>
    </citation>
    <scope>NUCLEOTIDE SEQUENCE [LARGE SCALE GENOMIC DNA]</scope>
    <source>
        <strain evidence="1">LZ3.2</strain>
        <tissue evidence="1">Leaf</tissue>
    </source>
</reference>
<gene>
    <name evidence="1" type="ORF">H5410_005833</name>
</gene>
<proteinExistence type="predicted"/>
<keyword evidence="2" id="KW-1185">Reference proteome</keyword>
<dbReference type="AlphaFoldDB" id="A0A9J6A9G9"/>
<protein>
    <submittedName>
        <fullName evidence="1">Uncharacterized protein</fullName>
    </submittedName>
</protein>
<dbReference type="Proteomes" id="UP000824120">
    <property type="component" value="Chromosome 2"/>
</dbReference>
<evidence type="ECO:0000313" key="1">
    <source>
        <dbReference type="EMBL" id="KAG5620615.1"/>
    </source>
</evidence>
<name>A0A9J6A9G9_SOLCO</name>
<evidence type="ECO:0000313" key="2">
    <source>
        <dbReference type="Proteomes" id="UP000824120"/>
    </source>
</evidence>
<dbReference type="OrthoDB" id="6372431at2759"/>
<sequence length="92" mass="10098">MVEVDKDSRISMLLLSSVGIIDSKKASGRVKPIQHLYAAKLACNTKVKDIKSVFPNIDERNIPFICMNLSSSHEANALSDGLDLKRVSVVIN</sequence>
<comment type="caution">
    <text evidence="1">The sequence shown here is derived from an EMBL/GenBank/DDBJ whole genome shotgun (WGS) entry which is preliminary data.</text>
</comment>